<dbReference type="Proteomes" id="UP001341840">
    <property type="component" value="Unassembled WGS sequence"/>
</dbReference>
<feature type="non-terminal residue" evidence="2">
    <location>
        <position position="1"/>
    </location>
</feature>
<evidence type="ECO:0000256" key="1">
    <source>
        <dbReference type="SAM" id="MobiDB-lite"/>
    </source>
</evidence>
<dbReference type="EMBL" id="JASCZI010121859">
    <property type="protein sequence ID" value="MED6163155.1"/>
    <property type="molecule type" value="Genomic_DNA"/>
</dbReference>
<feature type="region of interest" description="Disordered" evidence="1">
    <location>
        <begin position="58"/>
        <end position="80"/>
    </location>
</feature>
<evidence type="ECO:0000313" key="2">
    <source>
        <dbReference type="EMBL" id="MED6163155.1"/>
    </source>
</evidence>
<evidence type="ECO:0000313" key="3">
    <source>
        <dbReference type="Proteomes" id="UP001341840"/>
    </source>
</evidence>
<protein>
    <submittedName>
        <fullName evidence="2">Uncharacterized protein</fullName>
    </submittedName>
</protein>
<organism evidence="2 3">
    <name type="scientific">Stylosanthes scabra</name>
    <dbReference type="NCBI Taxonomy" id="79078"/>
    <lineage>
        <taxon>Eukaryota</taxon>
        <taxon>Viridiplantae</taxon>
        <taxon>Streptophyta</taxon>
        <taxon>Embryophyta</taxon>
        <taxon>Tracheophyta</taxon>
        <taxon>Spermatophyta</taxon>
        <taxon>Magnoliopsida</taxon>
        <taxon>eudicotyledons</taxon>
        <taxon>Gunneridae</taxon>
        <taxon>Pentapetalae</taxon>
        <taxon>rosids</taxon>
        <taxon>fabids</taxon>
        <taxon>Fabales</taxon>
        <taxon>Fabaceae</taxon>
        <taxon>Papilionoideae</taxon>
        <taxon>50 kb inversion clade</taxon>
        <taxon>dalbergioids sensu lato</taxon>
        <taxon>Dalbergieae</taxon>
        <taxon>Pterocarpus clade</taxon>
        <taxon>Stylosanthes</taxon>
    </lineage>
</organism>
<accession>A0ABU6UP87</accession>
<feature type="compositionally biased region" description="Basic and acidic residues" evidence="1">
    <location>
        <begin position="58"/>
        <end position="72"/>
    </location>
</feature>
<sequence length="80" mass="9172">LRGGVVQFRWTTTELRLRINGMKHERISTGIQRKKLLQRIVRVAEGVAAGCSLRKMFDRRRPPRSREAKEDEIVGGERGG</sequence>
<comment type="caution">
    <text evidence="2">The sequence shown here is derived from an EMBL/GenBank/DDBJ whole genome shotgun (WGS) entry which is preliminary data.</text>
</comment>
<gene>
    <name evidence="2" type="ORF">PIB30_077152</name>
</gene>
<proteinExistence type="predicted"/>
<reference evidence="2 3" key="1">
    <citation type="journal article" date="2023" name="Plants (Basel)">
        <title>Bridging the Gap: Combining Genomics and Transcriptomics Approaches to Understand Stylosanthes scabra, an Orphan Legume from the Brazilian Caatinga.</title>
        <authorList>
            <person name="Ferreira-Neto J.R.C."/>
            <person name="da Silva M.D."/>
            <person name="Binneck E."/>
            <person name="de Melo N.F."/>
            <person name="da Silva R.H."/>
            <person name="de Melo A.L.T.M."/>
            <person name="Pandolfi V."/>
            <person name="Bustamante F.O."/>
            <person name="Brasileiro-Vidal A.C."/>
            <person name="Benko-Iseppon A.M."/>
        </authorList>
    </citation>
    <scope>NUCLEOTIDE SEQUENCE [LARGE SCALE GENOMIC DNA]</scope>
    <source>
        <tissue evidence="2">Leaves</tissue>
    </source>
</reference>
<keyword evidence="3" id="KW-1185">Reference proteome</keyword>
<name>A0ABU6UP87_9FABA</name>